<keyword evidence="2" id="KW-1185">Reference proteome</keyword>
<dbReference type="EnsemblPlants" id="evm.model.01.2608">
    <property type="protein sequence ID" value="cds.evm.model.01.2608"/>
    <property type="gene ID" value="evm.TU.01.2608"/>
</dbReference>
<dbReference type="AlphaFoldDB" id="A0A803NLV2"/>
<sequence length="329" mass="37063">MKPARVWKGNRGLCLKARDHLCLPKSRGGLDFCKSIELNQAILAKWEWALLTDEQSLYCRVLRAKYLKSKTFMEATYTNSDSWFWKNVVKSKVILRKGACKLVSNGEDTNVWSILGLFMAMSSILDPSLLVLRGWLRIDGTHVPLLQLCLPSLEVLPLGVFPIPDSRGRVWDWVKFLWNLKSNGVDSDKLFLYASIIVDTIWKNRNDKVHNFHPSNIAIAIDSIFHCYTDYVSCLLPSASPVASPAWTPPHEDWVKINCDAKIGGDSMCIAALARNHSRTVVWAAATKLNFRDPLIGEAAACHLALDSARLKNHNYILVDSDSELVIKQ</sequence>
<dbReference type="PANTHER" id="PTHR47074">
    <property type="entry name" value="BNAC02G40300D PROTEIN"/>
    <property type="match status" value="1"/>
</dbReference>
<reference evidence="1" key="2">
    <citation type="submission" date="2021-03" db="UniProtKB">
        <authorList>
            <consortium name="EnsemblPlants"/>
        </authorList>
    </citation>
    <scope>IDENTIFICATION</scope>
</reference>
<dbReference type="Proteomes" id="UP000596661">
    <property type="component" value="Chromosome 1"/>
</dbReference>
<proteinExistence type="predicted"/>
<dbReference type="EMBL" id="UZAU01000077">
    <property type="status" value="NOT_ANNOTATED_CDS"/>
    <property type="molecule type" value="Genomic_DNA"/>
</dbReference>
<protein>
    <recommendedName>
        <fullName evidence="3">RNase H type-1 domain-containing protein</fullName>
    </recommendedName>
</protein>
<evidence type="ECO:0000313" key="1">
    <source>
        <dbReference type="EnsemblPlants" id="cds.evm.model.01.2608"/>
    </source>
</evidence>
<reference evidence="1" key="1">
    <citation type="submission" date="2018-11" db="EMBL/GenBank/DDBJ databases">
        <authorList>
            <person name="Grassa J C."/>
        </authorList>
    </citation>
    <scope>NUCLEOTIDE SEQUENCE [LARGE SCALE GENOMIC DNA]</scope>
</reference>
<dbReference type="Gramene" id="evm.model.01.2608">
    <property type="protein sequence ID" value="cds.evm.model.01.2608"/>
    <property type="gene ID" value="evm.TU.01.2608"/>
</dbReference>
<dbReference type="PANTHER" id="PTHR47074:SF11">
    <property type="entry name" value="REVERSE TRANSCRIPTASE-LIKE PROTEIN"/>
    <property type="match status" value="1"/>
</dbReference>
<organism evidence="1 2">
    <name type="scientific">Cannabis sativa</name>
    <name type="common">Hemp</name>
    <name type="synonym">Marijuana</name>
    <dbReference type="NCBI Taxonomy" id="3483"/>
    <lineage>
        <taxon>Eukaryota</taxon>
        <taxon>Viridiplantae</taxon>
        <taxon>Streptophyta</taxon>
        <taxon>Embryophyta</taxon>
        <taxon>Tracheophyta</taxon>
        <taxon>Spermatophyta</taxon>
        <taxon>Magnoliopsida</taxon>
        <taxon>eudicotyledons</taxon>
        <taxon>Gunneridae</taxon>
        <taxon>Pentapetalae</taxon>
        <taxon>rosids</taxon>
        <taxon>fabids</taxon>
        <taxon>Rosales</taxon>
        <taxon>Cannabaceae</taxon>
        <taxon>Cannabis</taxon>
    </lineage>
</organism>
<name>A0A803NLV2_CANSA</name>
<evidence type="ECO:0008006" key="3">
    <source>
        <dbReference type="Google" id="ProtNLM"/>
    </source>
</evidence>
<evidence type="ECO:0000313" key="2">
    <source>
        <dbReference type="Proteomes" id="UP000596661"/>
    </source>
</evidence>
<dbReference type="InterPro" id="IPR052929">
    <property type="entry name" value="RNase_H-like_EbsB-rel"/>
</dbReference>
<accession>A0A803NLV2</accession>